<keyword evidence="3" id="KW-0472">Membrane</keyword>
<feature type="region of interest" description="Disordered" evidence="2">
    <location>
        <begin position="165"/>
        <end position="219"/>
    </location>
</feature>
<sequence length="342" mass="34619">MSTPGGTPAPGWYDDGTGTGTQRYWDGSGWTEQTAPAAGAPPGGTGGATAPGGTGWATAPGGTGGAAHFSAPPQTAVEPPATKPHPLGWVALAVAVVGFVFACVPGALIVGWVLLPVAFVLAIVGFFLRGKKWPVITALVLSVVGTVVGFVVFLTVVSDSVDEAFGDSDVSVSPPESEETDTGSEGTENAEAPDPEPEEADDEPGSRENPVPLGTVVSGDDFDVTINSVQLDATDAVMAANEFNEPPPEGSTYALINATVAYTGEESGFAMEVTIDYVTSTGEVLGSYDSFAVVPEPELGLDELYNGGTTTGNVVIAVPAGDAGLVRVTPGLFADEVFVVAQ</sequence>
<dbReference type="RefSeq" id="WP_087470501.1">
    <property type="nucleotide sequence ID" value="NZ_CP021383.1"/>
</dbReference>
<feature type="compositionally biased region" description="Acidic residues" evidence="2">
    <location>
        <begin position="191"/>
        <end position="203"/>
    </location>
</feature>
<dbReference type="AlphaFoldDB" id="A0A1Y0HTF5"/>
<proteinExistence type="predicted"/>
<dbReference type="Pfam" id="PF10708">
    <property type="entry name" value="DUF2510"/>
    <property type="match status" value="1"/>
</dbReference>
<name>A0A1Y0HTF5_CELCE</name>
<feature type="transmembrane region" description="Helical" evidence="3">
    <location>
        <begin position="108"/>
        <end position="128"/>
    </location>
</feature>
<dbReference type="Gene3D" id="2.60.40.1240">
    <property type="match status" value="1"/>
</dbReference>
<dbReference type="Proteomes" id="UP000196228">
    <property type="component" value="Chromosome"/>
</dbReference>
<evidence type="ECO:0000259" key="4">
    <source>
        <dbReference type="Pfam" id="PF10708"/>
    </source>
</evidence>
<evidence type="ECO:0000313" key="5">
    <source>
        <dbReference type="EMBL" id="ARU51458.1"/>
    </source>
</evidence>
<dbReference type="KEGG" id="cceu:CBR64_08175"/>
<dbReference type="InterPro" id="IPR029050">
    <property type="entry name" value="Immunoprotect_excell_Ig-like"/>
</dbReference>
<accession>A0A1Y0HTF5</accession>
<feature type="compositionally biased region" description="Gly residues" evidence="2">
    <location>
        <begin position="41"/>
        <end position="65"/>
    </location>
</feature>
<evidence type="ECO:0000256" key="2">
    <source>
        <dbReference type="SAM" id="MobiDB-lite"/>
    </source>
</evidence>
<organism evidence="5 6">
    <name type="scientific">Cellulosimicrobium cellulans</name>
    <name type="common">Arthrobacter luteus</name>
    <dbReference type="NCBI Taxonomy" id="1710"/>
    <lineage>
        <taxon>Bacteria</taxon>
        <taxon>Bacillati</taxon>
        <taxon>Actinomycetota</taxon>
        <taxon>Actinomycetes</taxon>
        <taxon>Micrococcales</taxon>
        <taxon>Promicromonosporaceae</taxon>
        <taxon>Cellulosimicrobium</taxon>
    </lineage>
</organism>
<feature type="region of interest" description="Disordered" evidence="2">
    <location>
        <begin position="1"/>
        <end position="80"/>
    </location>
</feature>
<keyword evidence="1" id="KW-0732">Signal</keyword>
<gene>
    <name evidence="5" type="ORF">CBR64_08175</name>
</gene>
<reference evidence="5 6" key="1">
    <citation type="submission" date="2017-05" db="EMBL/GenBank/DDBJ databases">
        <authorList>
            <person name="Song R."/>
            <person name="Chenine A.L."/>
            <person name="Ruprecht R.M."/>
        </authorList>
    </citation>
    <scope>NUCLEOTIDE SEQUENCE [LARGE SCALE GENOMIC DNA]</scope>
    <source>
        <strain evidence="5 6">PSBB019</strain>
    </source>
</reference>
<evidence type="ECO:0000256" key="1">
    <source>
        <dbReference type="ARBA" id="ARBA00022729"/>
    </source>
</evidence>
<evidence type="ECO:0000313" key="6">
    <source>
        <dbReference type="Proteomes" id="UP000196228"/>
    </source>
</evidence>
<feature type="domain" description="DUF2510" evidence="4">
    <location>
        <begin position="10"/>
        <end position="42"/>
    </location>
</feature>
<feature type="transmembrane region" description="Helical" evidence="3">
    <location>
        <begin position="135"/>
        <end position="157"/>
    </location>
</feature>
<dbReference type="InterPro" id="IPR018929">
    <property type="entry name" value="DUF2510"/>
</dbReference>
<dbReference type="EMBL" id="CP021383">
    <property type="protein sequence ID" value="ARU51458.1"/>
    <property type="molecule type" value="Genomic_DNA"/>
</dbReference>
<protein>
    <recommendedName>
        <fullName evidence="4">DUF2510 domain-containing protein</fullName>
    </recommendedName>
</protein>
<evidence type="ECO:0000256" key="3">
    <source>
        <dbReference type="SAM" id="Phobius"/>
    </source>
</evidence>
<dbReference type="OrthoDB" id="4424518at2"/>
<keyword evidence="3" id="KW-0812">Transmembrane</keyword>
<keyword evidence="3" id="KW-1133">Transmembrane helix</keyword>